<proteinExistence type="predicted"/>
<comment type="caution">
    <text evidence="7">The sequence shown here is derived from an EMBL/GenBank/DDBJ whole genome shotgun (WGS) entry which is preliminary data.</text>
</comment>
<keyword evidence="1" id="KW-0645">Protease</keyword>
<dbReference type="GO" id="GO:0006508">
    <property type="term" value="P:proteolysis"/>
    <property type="evidence" value="ECO:0007669"/>
    <property type="project" value="UniProtKB-KW"/>
</dbReference>
<keyword evidence="8" id="KW-1185">Reference proteome</keyword>
<evidence type="ECO:0000259" key="6">
    <source>
        <dbReference type="PROSITE" id="PS50249"/>
    </source>
</evidence>
<reference evidence="7 8" key="1">
    <citation type="submission" date="2021-05" db="EMBL/GenBank/DDBJ databases">
        <title>A Polyphasic approach of four new species of the genus Ohtaekwangia: Ohtaekwangia histidinii sp. nov., Ohtaekwangia cretensis sp. nov., Ohtaekwangia indiensis sp. nov., Ohtaekwangia reichenbachii sp. nov. from diverse environment.</title>
        <authorList>
            <person name="Octaviana S."/>
        </authorList>
    </citation>
    <scope>NUCLEOTIDE SEQUENCE [LARGE SCALE GENOMIC DNA]</scope>
    <source>
        <strain evidence="7 8">PWU37</strain>
    </source>
</reference>
<dbReference type="InterPro" id="IPR001405">
    <property type="entry name" value="UPF0758"/>
</dbReference>
<feature type="domain" description="MPN" evidence="6">
    <location>
        <begin position="30"/>
        <end position="155"/>
    </location>
</feature>
<dbReference type="AlphaFoldDB" id="A0AAP2DD57"/>
<evidence type="ECO:0000256" key="1">
    <source>
        <dbReference type="ARBA" id="ARBA00022670"/>
    </source>
</evidence>
<dbReference type="PANTHER" id="PTHR30471:SF3">
    <property type="entry name" value="UPF0758 PROTEIN YEES-RELATED"/>
    <property type="match status" value="1"/>
</dbReference>
<organism evidence="7 8">
    <name type="scientific">Dawidia soli</name>
    <dbReference type="NCBI Taxonomy" id="2782352"/>
    <lineage>
        <taxon>Bacteria</taxon>
        <taxon>Pseudomonadati</taxon>
        <taxon>Bacteroidota</taxon>
        <taxon>Cytophagia</taxon>
        <taxon>Cytophagales</taxon>
        <taxon>Chryseotaleaceae</taxon>
        <taxon>Dawidia</taxon>
    </lineage>
</organism>
<name>A0AAP2DD57_9BACT</name>
<evidence type="ECO:0000256" key="5">
    <source>
        <dbReference type="ARBA" id="ARBA00023049"/>
    </source>
</evidence>
<sequence length="157" mass="17672">MDETELHPLYNVPQIQVTYRHPVPIFQRPKIRCSEDAARIARETWDVNRIELVEQFKILLLDRNYSCLGISEIATGGIAGVLTDRRIIFATALLSKATSIILLHNHPSGVLAASEPDKKMTRELFAAGKVLDIHVADHMILTSNKYYSFADEGIMPD</sequence>
<dbReference type="RefSeq" id="WP_254093090.1">
    <property type="nucleotide sequence ID" value="NZ_JAHESC010000050.1"/>
</dbReference>
<accession>A0AAP2DD57</accession>
<dbReference type="InterPro" id="IPR037518">
    <property type="entry name" value="MPN"/>
</dbReference>
<gene>
    <name evidence="7" type="ORF">KK078_25120</name>
</gene>
<evidence type="ECO:0000256" key="4">
    <source>
        <dbReference type="ARBA" id="ARBA00022833"/>
    </source>
</evidence>
<dbReference type="PANTHER" id="PTHR30471">
    <property type="entry name" value="DNA REPAIR PROTEIN RADC"/>
    <property type="match status" value="1"/>
</dbReference>
<dbReference type="GO" id="GO:0008237">
    <property type="term" value="F:metallopeptidase activity"/>
    <property type="evidence" value="ECO:0007669"/>
    <property type="project" value="UniProtKB-KW"/>
</dbReference>
<evidence type="ECO:0000256" key="2">
    <source>
        <dbReference type="ARBA" id="ARBA00022723"/>
    </source>
</evidence>
<dbReference type="Gene3D" id="3.40.140.10">
    <property type="entry name" value="Cytidine Deaminase, domain 2"/>
    <property type="match status" value="1"/>
</dbReference>
<evidence type="ECO:0000313" key="7">
    <source>
        <dbReference type="EMBL" id="MBT1689868.1"/>
    </source>
</evidence>
<keyword evidence="4" id="KW-0862">Zinc</keyword>
<evidence type="ECO:0000256" key="3">
    <source>
        <dbReference type="ARBA" id="ARBA00022801"/>
    </source>
</evidence>
<dbReference type="EMBL" id="JAHESC010000050">
    <property type="protein sequence ID" value="MBT1689868.1"/>
    <property type="molecule type" value="Genomic_DNA"/>
</dbReference>
<dbReference type="Proteomes" id="UP001319180">
    <property type="component" value="Unassembled WGS sequence"/>
</dbReference>
<dbReference type="PROSITE" id="PS50249">
    <property type="entry name" value="MPN"/>
    <property type="match status" value="1"/>
</dbReference>
<protein>
    <submittedName>
        <fullName evidence="7">JAB domain-containing protein</fullName>
    </submittedName>
</protein>
<evidence type="ECO:0000313" key="8">
    <source>
        <dbReference type="Proteomes" id="UP001319180"/>
    </source>
</evidence>
<keyword evidence="2" id="KW-0479">Metal-binding</keyword>
<dbReference type="GO" id="GO:0046872">
    <property type="term" value="F:metal ion binding"/>
    <property type="evidence" value="ECO:0007669"/>
    <property type="project" value="UniProtKB-KW"/>
</dbReference>
<dbReference type="InterPro" id="IPR020891">
    <property type="entry name" value="UPF0758_CS"/>
</dbReference>
<dbReference type="PROSITE" id="PS01302">
    <property type="entry name" value="UPF0758"/>
    <property type="match status" value="1"/>
</dbReference>
<keyword evidence="5" id="KW-0482">Metalloprotease</keyword>
<dbReference type="InterPro" id="IPR025657">
    <property type="entry name" value="RadC_JAB"/>
</dbReference>
<dbReference type="Pfam" id="PF04002">
    <property type="entry name" value="RadC"/>
    <property type="match status" value="1"/>
</dbReference>
<dbReference type="CDD" id="cd08071">
    <property type="entry name" value="MPN_DUF2466"/>
    <property type="match status" value="1"/>
</dbReference>
<keyword evidence="3" id="KW-0378">Hydrolase</keyword>